<gene>
    <name evidence="2" type="ORF">AVDCRST_MAG44-1562</name>
</gene>
<accession>A0A6J4T5F1</accession>
<evidence type="ECO:0000256" key="1">
    <source>
        <dbReference type="SAM" id="SignalP"/>
    </source>
</evidence>
<sequence>MRFRMFVLLMLGFAHTHPAVAQFAPDTADQYGPAPATPLQWKWKRLPDNAYLHWVEKPGRPMILAVPAAPGTGGSGFSGHFARFLYDQGYALGVIEWRGDRARKQPPTVSAMQVGEQFAQLRAIGGRGAFDPNRVVLFGSGEGALLAALLSADRQRLAANGAAPPTVCGTLLLGPMNLDPARPDTYIARSLFARDTEAGSTLSPLARAASMQQTLVITDASDRQQQVRANPFILAVRGAGRTIEHETLPRFSSSDERTYLGLSGDRATPAVERFLARYCR</sequence>
<feature type="signal peptide" evidence="1">
    <location>
        <begin position="1"/>
        <end position="21"/>
    </location>
</feature>
<dbReference type="InterPro" id="IPR029058">
    <property type="entry name" value="AB_hydrolase_fold"/>
</dbReference>
<dbReference type="AlphaFoldDB" id="A0A6J4T5F1"/>
<feature type="chain" id="PRO_5026789346" description="Serine aminopeptidase S33 domain-containing protein" evidence="1">
    <location>
        <begin position="22"/>
        <end position="280"/>
    </location>
</feature>
<protein>
    <recommendedName>
        <fullName evidence="3">Serine aminopeptidase S33 domain-containing protein</fullName>
    </recommendedName>
</protein>
<keyword evidence="1" id="KW-0732">Signal</keyword>
<dbReference type="EMBL" id="CADCVY010000104">
    <property type="protein sequence ID" value="CAA9513883.1"/>
    <property type="molecule type" value="Genomic_DNA"/>
</dbReference>
<reference evidence="2" key="1">
    <citation type="submission" date="2020-02" db="EMBL/GenBank/DDBJ databases">
        <authorList>
            <person name="Meier V. D."/>
        </authorList>
    </citation>
    <scope>NUCLEOTIDE SEQUENCE</scope>
    <source>
        <strain evidence="2">AVDCRST_MAG44</strain>
    </source>
</reference>
<dbReference type="Gene3D" id="3.40.50.1820">
    <property type="entry name" value="alpha/beta hydrolase"/>
    <property type="match status" value="1"/>
</dbReference>
<evidence type="ECO:0000313" key="2">
    <source>
        <dbReference type="EMBL" id="CAA9513883.1"/>
    </source>
</evidence>
<proteinExistence type="predicted"/>
<dbReference type="SUPFAM" id="SSF53474">
    <property type="entry name" value="alpha/beta-Hydrolases"/>
    <property type="match status" value="1"/>
</dbReference>
<evidence type="ECO:0008006" key="3">
    <source>
        <dbReference type="Google" id="ProtNLM"/>
    </source>
</evidence>
<organism evidence="2">
    <name type="scientific">uncultured Sphingomonas sp</name>
    <dbReference type="NCBI Taxonomy" id="158754"/>
    <lineage>
        <taxon>Bacteria</taxon>
        <taxon>Pseudomonadati</taxon>
        <taxon>Pseudomonadota</taxon>
        <taxon>Alphaproteobacteria</taxon>
        <taxon>Sphingomonadales</taxon>
        <taxon>Sphingomonadaceae</taxon>
        <taxon>Sphingomonas</taxon>
        <taxon>environmental samples</taxon>
    </lineage>
</organism>
<name>A0A6J4T5F1_9SPHN</name>